<keyword evidence="4 10" id="KW-0436">Ligase</keyword>
<dbReference type="NCBIfam" id="TIGR00467">
    <property type="entry name" value="lysS_arch"/>
    <property type="match status" value="1"/>
</dbReference>
<feature type="short sequence motif" description="'KMSKS' region" evidence="10">
    <location>
        <begin position="282"/>
        <end position="286"/>
    </location>
</feature>
<dbReference type="PATRIC" id="fig|1618434.3.peg.553"/>
<comment type="caution">
    <text evidence="10">Lacks conserved residue(s) required for the propagation of feature annotation.</text>
</comment>
<feature type="domain" description="Aminoacyl-tRNA synthetase class I anticodon-binding" evidence="11">
    <location>
        <begin position="436"/>
        <end position="519"/>
    </location>
</feature>
<keyword evidence="6 10" id="KW-0067">ATP-binding</keyword>
<dbReference type="InterPro" id="IPR014729">
    <property type="entry name" value="Rossmann-like_a/b/a_fold"/>
</dbReference>
<protein>
    <recommendedName>
        <fullName evidence="10">Lysine--tRNA ligase</fullName>
        <ecNumber evidence="10">6.1.1.6</ecNumber>
    </recommendedName>
    <alternativeName>
        <fullName evidence="10">Lysyl-tRNA synthetase</fullName>
        <shortName evidence="10">LysRS</shortName>
    </alternativeName>
</protein>
<name>A0A0G0D3A1_9BACT</name>
<reference evidence="12 13" key="1">
    <citation type="journal article" date="2015" name="Nature">
        <title>rRNA introns, odd ribosomes, and small enigmatic genomes across a large radiation of phyla.</title>
        <authorList>
            <person name="Brown C.T."/>
            <person name="Hug L.A."/>
            <person name="Thomas B.C."/>
            <person name="Sharon I."/>
            <person name="Castelle C.J."/>
            <person name="Singh A."/>
            <person name="Wilkins M.J."/>
            <person name="Williams K.H."/>
            <person name="Banfield J.F."/>
        </authorList>
    </citation>
    <scope>NUCLEOTIDE SEQUENCE [LARGE SCALE GENOMIC DNA]</scope>
</reference>
<dbReference type="SUPFAM" id="SSF48163">
    <property type="entry name" value="An anticodon-binding domain of class I aminoacyl-tRNA synthetases"/>
    <property type="match status" value="1"/>
</dbReference>
<dbReference type="Gene3D" id="3.40.50.620">
    <property type="entry name" value="HUPs"/>
    <property type="match status" value="2"/>
</dbReference>
<evidence type="ECO:0000256" key="3">
    <source>
        <dbReference type="ARBA" id="ARBA00022490"/>
    </source>
</evidence>
<gene>
    <name evidence="10" type="primary">lysS</name>
    <name evidence="12" type="ORF">UR52_C0025G0002</name>
</gene>
<evidence type="ECO:0000313" key="13">
    <source>
        <dbReference type="Proteomes" id="UP000034176"/>
    </source>
</evidence>
<dbReference type="InterPro" id="IPR008925">
    <property type="entry name" value="aa_tRNA-synth_I_cd-bd_sf"/>
</dbReference>
<dbReference type="Pfam" id="PF19269">
    <property type="entry name" value="Anticodon_2"/>
    <property type="match status" value="1"/>
</dbReference>
<comment type="catalytic activity">
    <reaction evidence="9 10">
        <text>tRNA(Lys) + L-lysine + ATP = L-lysyl-tRNA(Lys) + AMP + diphosphate</text>
        <dbReference type="Rhea" id="RHEA:20792"/>
        <dbReference type="Rhea" id="RHEA-COMP:9696"/>
        <dbReference type="Rhea" id="RHEA-COMP:9697"/>
        <dbReference type="ChEBI" id="CHEBI:30616"/>
        <dbReference type="ChEBI" id="CHEBI:32551"/>
        <dbReference type="ChEBI" id="CHEBI:33019"/>
        <dbReference type="ChEBI" id="CHEBI:78442"/>
        <dbReference type="ChEBI" id="CHEBI:78529"/>
        <dbReference type="ChEBI" id="CHEBI:456215"/>
        <dbReference type="EC" id="6.1.1.6"/>
    </reaction>
</comment>
<evidence type="ECO:0000259" key="11">
    <source>
        <dbReference type="Pfam" id="PF19269"/>
    </source>
</evidence>
<dbReference type="GO" id="GO:0005524">
    <property type="term" value="F:ATP binding"/>
    <property type="evidence" value="ECO:0007669"/>
    <property type="project" value="UniProtKB-UniRule"/>
</dbReference>
<accession>A0A0G0D3A1</accession>
<keyword evidence="8 10" id="KW-0030">Aminoacyl-tRNA synthetase</keyword>
<dbReference type="EMBL" id="LBPN01000025">
    <property type="protein sequence ID" value="KKP57735.1"/>
    <property type="molecule type" value="Genomic_DNA"/>
</dbReference>
<keyword evidence="3 10" id="KW-0963">Cytoplasm</keyword>
<evidence type="ECO:0000256" key="9">
    <source>
        <dbReference type="ARBA" id="ARBA00048573"/>
    </source>
</evidence>
<comment type="subcellular location">
    <subcellularLocation>
        <location evidence="1 10">Cytoplasm</location>
    </subcellularLocation>
</comment>
<comment type="similarity">
    <text evidence="2 10">Belongs to the class-I aminoacyl-tRNA synthetase family.</text>
</comment>
<evidence type="ECO:0000313" key="12">
    <source>
        <dbReference type="EMBL" id="KKP57735.1"/>
    </source>
</evidence>
<dbReference type="STRING" id="1618434.UR52_C0025G0002"/>
<keyword evidence="5 10" id="KW-0547">Nucleotide-binding</keyword>
<dbReference type="HAMAP" id="MF_00177">
    <property type="entry name" value="Lys_tRNA_synth_class1"/>
    <property type="match status" value="1"/>
</dbReference>
<dbReference type="Proteomes" id="UP000034176">
    <property type="component" value="Unassembled WGS sequence"/>
</dbReference>
<dbReference type="InterPro" id="IPR045462">
    <property type="entry name" value="aa-tRNA-synth_I_cd-bd"/>
</dbReference>
<evidence type="ECO:0000256" key="6">
    <source>
        <dbReference type="ARBA" id="ARBA00022840"/>
    </source>
</evidence>
<evidence type="ECO:0000256" key="10">
    <source>
        <dbReference type="HAMAP-Rule" id="MF_00177"/>
    </source>
</evidence>
<evidence type="ECO:0000256" key="8">
    <source>
        <dbReference type="ARBA" id="ARBA00023146"/>
    </source>
</evidence>
<keyword evidence="7 10" id="KW-0648">Protein biosynthesis</keyword>
<dbReference type="InterPro" id="IPR042078">
    <property type="entry name" value="Lys-tRNA-ligase_SC_fold"/>
</dbReference>
<dbReference type="PANTHER" id="PTHR37940:SF1">
    <property type="entry name" value="LYSINE--TRNA LIGASE"/>
    <property type="match status" value="1"/>
</dbReference>
<dbReference type="GO" id="GO:0004824">
    <property type="term" value="F:lysine-tRNA ligase activity"/>
    <property type="evidence" value="ECO:0007669"/>
    <property type="project" value="UniProtKB-UniRule"/>
</dbReference>
<dbReference type="PANTHER" id="PTHR37940">
    <property type="entry name" value="LYSINE--TRNA LIGASE"/>
    <property type="match status" value="1"/>
</dbReference>
<dbReference type="GO" id="GO:0005737">
    <property type="term" value="C:cytoplasm"/>
    <property type="evidence" value="ECO:0007669"/>
    <property type="project" value="UniProtKB-SubCell"/>
</dbReference>
<proteinExistence type="inferred from homology"/>
<evidence type="ECO:0000256" key="2">
    <source>
        <dbReference type="ARBA" id="ARBA00005594"/>
    </source>
</evidence>
<dbReference type="InterPro" id="IPR020751">
    <property type="entry name" value="aa-tRNA-synth_I_codon-bd_sub2"/>
</dbReference>
<sequence length="521" mass="59827">MFWADTLADKIIKSGKYKPYHVDDMKTPSGIAHVGSLRGPIIHSVIYRALKDQGTESKFTFVINDFDPADELPPEYKDKFNQYLGFPLRSVPSPDNKFDSLGSFLANDFISTFIKLGVEAKILSSWDMYHQGKFDDVIKTALDHAEKIQDIYQMVSGSKKREKGWLPFQTICESCGKIGTTKVYKWDGSKVYYTCEPNMVVWAKGCGHSGSISPFGGRGKLPWKVDWAAHWKVMGVTIEGAGKDHASKGGSYDIAMELCKKVFNYPDPFKLPYEFILFGGKKMSSSKGIGFKAHDIVKILPAEIARFLFVRTDYKEASNFDPINSMAIPDLFDEYDRCWQAFNNNDKFLGRIFEYSQVKDKINKQKNIFIPRFRDVANYLQLPNIDIEQRFEAIKGNKLIKFEKIILKERIVYARIWIDKFAPAEYKTQMSEILPDQVKQLNSDQKQYLKKAIDLLNKDMEAQELQVSLYNLAKQSNLEIKKAFAAIYLCLIGREFGPRAGWFLKQYPKEDVIKRLKEATE</sequence>
<evidence type="ECO:0000256" key="5">
    <source>
        <dbReference type="ARBA" id="ARBA00022741"/>
    </source>
</evidence>
<evidence type="ECO:0000256" key="7">
    <source>
        <dbReference type="ARBA" id="ARBA00022917"/>
    </source>
</evidence>
<dbReference type="InterPro" id="IPR002904">
    <property type="entry name" value="Lys-tRNA-ligase"/>
</dbReference>
<dbReference type="GO" id="GO:0006430">
    <property type="term" value="P:lysyl-tRNA aminoacylation"/>
    <property type="evidence" value="ECO:0007669"/>
    <property type="project" value="UniProtKB-UniRule"/>
</dbReference>
<dbReference type="GO" id="GO:0000049">
    <property type="term" value="F:tRNA binding"/>
    <property type="evidence" value="ECO:0007669"/>
    <property type="project" value="InterPro"/>
</dbReference>
<comment type="caution">
    <text evidence="12">The sequence shown here is derived from an EMBL/GenBank/DDBJ whole genome shotgun (WGS) entry which is preliminary data.</text>
</comment>
<evidence type="ECO:0000256" key="4">
    <source>
        <dbReference type="ARBA" id="ARBA00022598"/>
    </source>
</evidence>
<evidence type="ECO:0000256" key="1">
    <source>
        <dbReference type="ARBA" id="ARBA00004496"/>
    </source>
</evidence>
<dbReference type="AlphaFoldDB" id="A0A0G0D3A1"/>
<dbReference type="SUPFAM" id="SSF52374">
    <property type="entry name" value="Nucleotidylyl transferase"/>
    <property type="match status" value="1"/>
</dbReference>
<dbReference type="Gene3D" id="6.10.20.10">
    <property type="entry name" value="Lysine tRNA ligase, stem contact fold domain"/>
    <property type="match status" value="1"/>
</dbReference>
<dbReference type="Gene3D" id="1.10.10.770">
    <property type="match status" value="1"/>
</dbReference>
<dbReference type="Gene3D" id="1.10.10.350">
    <property type="match status" value="1"/>
</dbReference>
<dbReference type="Pfam" id="PF01921">
    <property type="entry name" value="tRNA-synt_1f"/>
    <property type="match status" value="1"/>
</dbReference>
<dbReference type="EC" id="6.1.1.6" evidence="10"/>
<organism evidence="12 13">
    <name type="scientific">Candidatus Gottesmanbacteria bacterium GW2011_GWA1_34_13</name>
    <dbReference type="NCBI Taxonomy" id="1618434"/>
    <lineage>
        <taxon>Bacteria</taxon>
        <taxon>Candidatus Gottesmaniibacteriota</taxon>
    </lineage>
</organism>